<proteinExistence type="predicted"/>
<dbReference type="InterPro" id="IPR023631">
    <property type="entry name" value="Amidase_dom"/>
</dbReference>
<dbReference type="PANTHER" id="PTHR11895:SF67">
    <property type="entry name" value="AMIDASE DOMAIN-CONTAINING PROTEIN"/>
    <property type="match status" value="1"/>
</dbReference>
<feature type="domain" description="Amidase" evidence="2">
    <location>
        <begin position="19"/>
        <end position="415"/>
    </location>
</feature>
<dbReference type="GO" id="GO:0016740">
    <property type="term" value="F:transferase activity"/>
    <property type="evidence" value="ECO:0007669"/>
    <property type="project" value="UniProtKB-KW"/>
</dbReference>
<keyword evidence="4" id="KW-1185">Reference proteome</keyword>
<dbReference type="InterPro" id="IPR000120">
    <property type="entry name" value="Amidase"/>
</dbReference>
<feature type="region of interest" description="Disordered" evidence="1">
    <location>
        <begin position="126"/>
        <end position="145"/>
    </location>
</feature>
<sequence length="441" mass="45529">MDSTTYEPGGAPSVTADVLCDRIDAADTAVRAFVTDAESPAARRERVRAEVAAVHARWPAGGARPALFGVPVAVKDIVRVDGLPTRGGSRLPAEVFEGPQASVVDRLRAAGAVIAGKTVTAEFAISAPGPTRNPHALDHSPGGSSSGSAAAVAAGMVPLAIGTQTVGSVIRPAAYCGVVGFKPTAGRIPIDGVIPNAPSLDTLGVFAATPAAAAVAAAVLCDGWDPAPGGGRRTPVFGVPDGPYLAEAGPQAREAFARQVAALTDAGLPVRRVPMFAELARDTDDMFALNRYEAARTHAEWFPRHGALYREESVAIIRQGLAVPRARYDDALRRRDVFRAELWAATERAGVDVWICPAATGPAPRGLTTTGDPAMCRPWSYAGWPSLALPADRTHAGLPLGCQWVARAGADELLLGWAVALAALLLAPDRGTAGAPGQPPT</sequence>
<evidence type="ECO:0000256" key="1">
    <source>
        <dbReference type="SAM" id="MobiDB-lite"/>
    </source>
</evidence>
<keyword evidence="3" id="KW-0808">Transferase</keyword>
<name>A0A1H6CVU8_9ACTN</name>
<protein>
    <submittedName>
        <fullName evidence="3">Asp-tRNAAsn/Glu-tRNAGln amidotransferase A subunit</fullName>
    </submittedName>
</protein>
<dbReference type="Gene3D" id="3.90.1300.10">
    <property type="entry name" value="Amidase signature (AS) domain"/>
    <property type="match status" value="1"/>
</dbReference>
<dbReference type="RefSeq" id="WP_103887945.1">
    <property type="nucleotide sequence ID" value="NZ_FNVU01000010.1"/>
</dbReference>
<dbReference type="AlphaFoldDB" id="A0A1H6CVU8"/>
<evidence type="ECO:0000259" key="2">
    <source>
        <dbReference type="Pfam" id="PF01425"/>
    </source>
</evidence>
<gene>
    <name evidence="3" type="ORF">SAMN05216223_110170</name>
</gene>
<organism evidence="3 4">
    <name type="scientific">Actinacidiphila yanglinensis</name>
    <dbReference type="NCBI Taxonomy" id="310779"/>
    <lineage>
        <taxon>Bacteria</taxon>
        <taxon>Bacillati</taxon>
        <taxon>Actinomycetota</taxon>
        <taxon>Actinomycetes</taxon>
        <taxon>Kitasatosporales</taxon>
        <taxon>Streptomycetaceae</taxon>
        <taxon>Actinacidiphila</taxon>
    </lineage>
</organism>
<dbReference type="Proteomes" id="UP000236754">
    <property type="component" value="Unassembled WGS sequence"/>
</dbReference>
<evidence type="ECO:0000313" key="4">
    <source>
        <dbReference type="Proteomes" id="UP000236754"/>
    </source>
</evidence>
<dbReference type="EMBL" id="FNVU01000010">
    <property type="protein sequence ID" value="SEG77084.1"/>
    <property type="molecule type" value="Genomic_DNA"/>
</dbReference>
<reference evidence="3 4" key="1">
    <citation type="submission" date="2016-10" db="EMBL/GenBank/DDBJ databases">
        <authorList>
            <person name="de Groot N.N."/>
        </authorList>
    </citation>
    <scope>NUCLEOTIDE SEQUENCE [LARGE SCALE GENOMIC DNA]</scope>
    <source>
        <strain evidence="3 4">CGMCC 4.2023</strain>
    </source>
</reference>
<dbReference type="SUPFAM" id="SSF75304">
    <property type="entry name" value="Amidase signature (AS) enzymes"/>
    <property type="match status" value="1"/>
</dbReference>
<evidence type="ECO:0000313" key="3">
    <source>
        <dbReference type="EMBL" id="SEG77084.1"/>
    </source>
</evidence>
<dbReference type="OrthoDB" id="182039at2"/>
<accession>A0A1H6CVU8</accession>
<dbReference type="InterPro" id="IPR036928">
    <property type="entry name" value="AS_sf"/>
</dbReference>
<dbReference type="PANTHER" id="PTHR11895">
    <property type="entry name" value="TRANSAMIDASE"/>
    <property type="match status" value="1"/>
</dbReference>
<dbReference type="Pfam" id="PF01425">
    <property type="entry name" value="Amidase"/>
    <property type="match status" value="1"/>
</dbReference>